<gene>
    <name evidence="1" type="ORF">ACOLOM_LOCUS148</name>
</gene>
<sequence>MNPSRVLFAIENPNVFKEDLVDVQLAFKSLLDALKKESKAVQFPDPLRKDIPLFSVEQLRGICKSLISDNLKDKTNGPFGFTSRPRVFLIVYRLIATVLVMNELVLDKENFNNEIQKITRDFSQSEIELHPLIKDLIFNGLEKINSESNVKKILKVTRQENEEDIMLYQNSLPKSSTRVFLTSLLHITKIMMSRIHFTLFLVLVLTSLTFSFPLTTDASDFPLDEFYNEISPVFHEDSSVGGTSVTSPTREDTSNMTAPASKEALNGTASALDNILNGTLPITNGTLKSTGPATNGTLKRTEDATNGASNNTVPAVKEILNSTAPAGEPTIEFIESPETADDSEIDEDGSRLVNNPFLRYNIEQLVSTSNLFGFHEGGHKKVKVLVLPKGKAFHIIYKVLVFPKDKKGIPKLYKLIVIPGKTKDNQKEVKLILIPKDNPGAWREYNVVIPYKH</sequence>
<accession>A0ACA9JWD6</accession>
<evidence type="ECO:0000313" key="1">
    <source>
        <dbReference type="EMBL" id="CAG8439679.1"/>
    </source>
</evidence>
<proteinExistence type="predicted"/>
<comment type="caution">
    <text evidence="1">The sequence shown here is derived from an EMBL/GenBank/DDBJ whole genome shotgun (WGS) entry which is preliminary data.</text>
</comment>
<dbReference type="EMBL" id="CAJVPT010000151">
    <property type="protein sequence ID" value="CAG8439679.1"/>
    <property type="molecule type" value="Genomic_DNA"/>
</dbReference>
<keyword evidence="2" id="KW-1185">Reference proteome</keyword>
<evidence type="ECO:0000313" key="2">
    <source>
        <dbReference type="Proteomes" id="UP000789525"/>
    </source>
</evidence>
<name>A0ACA9JWD6_9GLOM</name>
<reference evidence="1" key="1">
    <citation type="submission" date="2021-06" db="EMBL/GenBank/DDBJ databases">
        <authorList>
            <person name="Kallberg Y."/>
            <person name="Tangrot J."/>
            <person name="Rosling A."/>
        </authorList>
    </citation>
    <scope>NUCLEOTIDE SEQUENCE</scope>
    <source>
        <strain evidence="1">CL356</strain>
    </source>
</reference>
<protein>
    <submittedName>
        <fullName evidence="1">11535_t:CDS:1</fullName>
    </submittedName>
</protein>
<organism evidence="1 2">
    <name type="scientific">Acaulospora colombiana</name>
    <dbReference type="NCBI Taxonomy" id="27376"/>
    <lineage>
        <taxon>Eukaryota</taxon>
        <taxon>Fungi</taxon>
        <taxon>Fungi incertae sedis</taxon>
        <taxon>Mucoromycota</taxon>
        <taxon>Glomeromycotina</taxon>
        <taxon>Glomeromycetes</taxon>
        <taxon>Diversisporales</taxon>
        <taxon>Acaulosporaceae</taxon>
        <taxon>Acaulospora</taxon>
    </lineage>
</organism>
<dbReference type="Proteomes" id="UP000789525">
    <property type="component" value="Unassembled WGS sequence"/>
</dbReference>